<dbReference type="EMBL" id="SAUZ01000034">
    <property type="protein sequence ID" value="RWR16937.1"/>
    <property type="molecule type" value="Genomic_DNA"/>
</dbReference>
<dbReference type="Pfam" id="PF07729">
    <property type="entry name" value="FCD"/>
    <property type="match status" value="1"/>
</dbReference>
<dbReference type="Proteomes" id="UP000284476">
    <property type="component" value="Unassembled WGS sequence"/>
</dbReference>
<keyword evidence="1" id="KW-0805">Transcription regulation</keyword>
<evidence type="ECO:0000256" key="1">
    <source>
        <dbReference type="ARBA" id="ARBA00023015"/>
    </source>
</evidence>
<dbReference type="InterPro" id="IPR011711">
    <property type="entry name" value="GntR_C"/>
</dbReference>
<reference evidence="5 6" key="1">
    <citation type="submission" date="2019-01" db="EMBL/GenBank/DDBJ databases">
        <title>Sinorhodobacter populi sp. nov. isolated from the symptomatic bark tissue of Populus euramericana canker.</title>
        <authorList>
            <person name="Xu G."/>
        </authorList>
    </citation>
    <scope>NUCLEOTIDE SEQUENCE [LARGE SCALE GENOMIC DNA]</scope>
    <source>
        <strain evidence="5 6">SK2B-1</strain>
    </source>
</reference>
<dbReference type="SMART" id="SM00895">
    <property type="entry name" value="FCD"/>
    <property type="match status" value="1"/>
</dbReference>
<evidence type="ECO:0000256" key="2">
    <source>
        <dbReference type="ARBA" id="ARBA00023125"/>
    </source>
</evidence>
<dbReference type="SUPFAM" id="SSF48008">
    <property type="entry name" value="GntR ligand-binding domain-like"/>
    <property type="match status" value="1"/>
</dbReference>
<keyword evidence="3" id="KW-0804">Transcription</keyword>
<feature type="domain" description="HTH gntR-type" evidence="4">
    <location>
        <begin position="9"/>
        <end position="76"/>
    </location>
</feature>
<dbReference type="InterPro" id="IPR036390">
    <property type="entry name" value="WH_DNA-bd_sf"/>
</dbReference>
<dbReference type="InterPro" id="IPR000524">
    <property type="entry name" value="Tscrpt_reg_HTH_GntR"/>
</dbReference>
<protein>
    <submittedName>
        <fullName evidence="5">GntR family transcriptional regulator</fullName>
    </submittedName>
</protein>
<evidence type="ECO:0000256" key="3">
    <source>
        <dbReference type="ARBA" id="ARBA00023163"/>
    </source>
</evidence>
<dbReference type="GO" id="GO:0003677">
    <property type="term" value="F:DNA binding"/>
    <property type="evidence" value="ECO:0007669"/>
    <property type="project" value="UniProtKB-KW"/>
</dbReference>
<evidence type="ECO:0000313" key="5">
    <source>
        <dbReference type="EMBL" id="RWR16937.1"/>
    </source>
</evidence>
<dbReference type="AlphaFoldDB" id="A0A443J8Y5"/>
<dbReference type="Gene3D" id="1.10.10.10">
    <property type="entry name" value="Winged helix-like DNA-binding domain superfamily/Winged helix DNA-binding domain"/>
    <property type="match status" value="1"/>
</dbReference>
<dbReference type="SMART" id="SM00345">
    <property type="entry name" value="HTH_GNTR"/>
    <property type="match status" value="1"/>
</dbReference>
<organism evidence="5 6">
    <name type="scientific">Paenirhodobacter populi</name>
    <dbReference type="NCBI Taxonomy" id="2306993"/>
    <lineage>
        <taxon>Bacteria</taxon>
        <taxon>Pseudomonadati</taxon>
        <taxon>Pseudomonadota</taxon>
        <taxon>Alphaproteobacteria</taxon>
        <taxon>Rhodobacterales</taxon>
        <taxon>Rhodobacter group</taxon>
        <taxon>Paenirhodobacter</taxon>
    </lineage>
</organism>
<dbReference type="InterPro" id="IPR008920">
    <property type="entry name" value="TF_FadR/GntR_C"/>
</dbReference>
<dbReference type="SUPFAM" id="SSF46785">
    <property type="entry name" value="Winged helix' DNA-binding domain"/>
    <property type="match status" value="1"/>
</dbReference>
<dbReference type="PANTHER" id="PTHR43537">
    <property type="entry name" value="TRANSCRIPTIONAL REGULATOR, GNTR FAMILY"/>
    <property type="match status" value="1"/>
</dbReference>
<evidence type="ECO:0000313" key="6">
    <source>
        <dbReference type="Proteomes" id="UP000284476"/>
    </source>
</evidence>
<comment type="caution">
    <text evidence="5">The sequence shown here is derived from an EMBL/GenBank/DDBJ whole genome shotgun (WGS) entry which is preliminary data.</text>
</comment>
<dbReference type="InterPro" id="IPR036388">
    <property type="entry name" value="WH-like_DNA-bd_sf"/>
</dbReference>
<dbReference type="GO" id="GO:0003700">
    <property type="term" value="F:DNA-binding transcription factor activity"/>
    <property type="evidence" value="ECO:0007669"/>
    <property type="project" value="InterPro"/>
</dbReference>
<sequence length="229" mass="26231">MSVIKAVASSSVERVYEELRELAIRFDMLPGERINEVELAARLNVSRTPLREALNRLTADGFLDSRPGKGFYRRALEVNEIVDLYELRLQLEIAGTGLAIQRATPAQIDPIRAFIDVSRREDPERGLYELVQLDETFHLMLAGLSGNEALVDTLRRINARIRFVRWVAMENDRRRQTQAEHAQILEAVAARDGARAYELLHAHIECRREQITAAIREGYAMIYMRDSRA</sequence>
<keyword evidence="2" id="KW-0238">DNA-binding</keyword>
<dbReference type="PANTHER" id="PTHR43537:SF45">
    <property type="entry name" value="GNTR FAMILY REGULATORY PROTEIN"/>
    <property type="match status" value="1"/>
</dbReference>
<accession>A0A443J8Y5</accession>
<reference evidence="5 6" key="2">
    <citation type="submission" date="2019-01" db="EMBL/GenBank/DDBJ databases">
        <authorList>
            <person name="Li Y."/>
        </authorList>
    </citation>
    <scope>NUCLEOTIDE SEQUENCE [LARGE SCALE GENOMIC DNA]</scope>
    <source>
        <strain evidence="5 6">SK2B-1</strain>
    </source>
</reference>
<dbReference type="CDD" id="cd07377">
    <property type="entry name" value="WHTH_GntR"/>
    <property type="match status" value="1"/>
</dbReference>
<dbReference type="Pfam" id="PF00392">
    <property type="entry name" value="GntR"/>
    <property type="match status" value="1"/>
</dbReference>
<dbReference type="Gene3D" id="1.20.120.530">
    <property type="entry name" value="GntR ligand-binding domain-like"/>
    <property type="match status" value="1"/>
</dbReference>
<gene>
    <name evidence="5" type="ORF">D2T30_20305</name>
</gene>
<name>A0A443J8Y5_9RHOB</name>
<dbReference type="PRINTS" id="PR00035">
    <property type="entry name" value="HTHGNTR"/>
</dbReference>
<evidence type="ECO:0000259" key="4">
    <source>
        <dbReference type="PROSITE" id="PS50949"/>
    </source>
</evidence>
<dbReference type="PROSITE" id="PS50949">
    <property type="entry name" value="HTH_GNTR"/>
    <property type="match status" value="1"/>
</dbReference>
<dbReference type="RefSeq" id="WP_128210318.1">
    <property type="nucleotide sequence ID" value="NZ_JBHRSO010000034.1"/>
</dbReference>
<proteinExistence type="predicted"/>